<dbReference type="Pfam" id="PF02272">
    <property type="entry name" value="DHHA1"/>
    <property type="match status" value="1"/>
</dbReference>
<dbReference type="Proteomes" id="UP000231414">
    <property type="component" value="Unassembled WGS sequence"/>
</dbReference>
<dbReference type="Pfam" id="PF01368">
    <property type="entry name" value="DHH"/>
    <property type="match status" value="1"/>
</dbReference>
<organism evidence="3 4">
    <name type="scientific">candidate division WWE3 bacterium CG08_land_8_20_14_0_20_43_13</name>
    <dbReference type="NCBI Taxonomy" id="1975087"/>
    <lineage>
        <taxon>Bacteria</taxon>
        <taxon>Katanobacteria</taxon>
    </lineage>
</organism>
<dbReference type="GO" id="GO:0003676">
    <property type="term" value="F:nucleic acid binding"/>
    <property type="evidence" value="ECO:0007669"/>
    <property type="project" value="InterPro"/>
</dbReference>
<reference evidence="4" key="1">
    <citation type="submission" date="2017-09" db="EMBL/GenBank/DDBJ databases">
        <title>Depth-based differentiation of microbial function through sediment-hosted aquifers and enrichment of novel symbionts in the deep terrestrial subsurface.</title>
        <authorList>
            <person name="Probst A.J."/>
            <person name="Ladd B."/>
            <person name="Jarett J.K."/>
            <person name="Geller-Mcgrath D.E."/>
            <person name="Sieber C.M.K."/>
            <person name="Emerson J.B."/>
            <person name="Anantharaman K."/>
            <person name="Thomas B.C."/>
            <person name="Malmstrom R."/>
            <person name="Stieglmeier M."/>
            <person name="Klingl A."/>
            <person name="Woyke T."/>
            <person name="Ryan C.M."/>
            <person name="Banfield J.F."/>
        </authorList>
    </citation>
    <scope>NUCLEOTIDE SEQUENCE [LARGE SCALE GENOMIC DNA]</scope>
</reference>
<sequence>MTKFDQYTQDSRKILVITSQPLDLDCIASGLVIKKYLQHINKDAVLIFPRELSPEEAEQYNFLPYFEEFNAKDSREYLARGDFDTLILLDGTNWVQFYDYKNEELPAPVLDKSKKIIQIDHHLGDPEDLATYQIKNNKASSTVEVILSEITLNNFIDESIATLSYAGLVGDTGNFRWNFRAAAMKTAAMLLEEGARTTELLERTFFSKSRGYLDMLSYAIKNTEYDDELQTQFLFMPLEKQQRDGISEEMLKLLGDAYTSELANTVKGYPRGLYIKEFEEKGKIKISGRGSSMFNKINLPILFSKLGGNGGGHFNAAGTSCTRDLEEVKKELKDALREMLKEV</sequence>
<feature type="domain" description="DDH" evidence="1">
    <location>
        <begin position="13"/>
        <end position="167"/>
    </location>
</feature>
<dbReference type="PANTHER" id="PTHR47618:SF1">
    <property type="entry name" value="BIFUNCTIONAL OLIGORIBONUCLEASE AND PAP PHOSPHATASE NRNA"/>
    <property type="match status" value="1"/>
</dbReference>
<dbReference type="InterPro" id="IPR051319">
    <property type="entry name" value="Oligoribo/pAp-PDE_c-di-AMP_PDE"/>
</dbReference>
<accession>A0A2H0X7L7</accession>
<dbReference type="EMBL" id="PEYW01000016">
    <property type="protein sequence ID" value="PIS20927.1"/>
    <property type="molecule type" value="Genomic_DNA"/>
</dbReference>
<name>A0A2H0X7L7_UNCKA</name>
<dbReference type="Gene3D" id="3.10.310.30">
    <property type="match status" value="1"/>
</dbReference>
<feature type="domain" description="DHHA1" evidence="2">
    <location>
        <begin position="279"/>
        <end position="341"/>
    </location>
</feature>
<evidence type="ECO:0000313" key="3">
    <source>
        <dbReference type="EMBL" id="PIS20927.1"/>
    </source>
</evidence>
<dbReference type="AlphaFoldDB" id="A0A2H0X7L7"/>
<evidence type="ECO:0000259" key="1">
    <source>
        <dbReference type="Pfam" id="PF01368"/>
    </source>
</evidence>
<dbReference type="InterPro" id="IPR001667">
    <property type="entry name" value="DDH_dom"/>
</dbReference>
<dbReference type="SUPFAM" id="SSF64182">
    <property type="entry name" value="DHH phosphoesterases"/>
    <property type="match status" value="1"/>
</dbReference>
<protein>
    <recommendedName>
        <fullName evidence="5">DDH domain-containing protein</fullName>
    </recommendedName>
</protein>
<dbReference type="PANTHER" id="PTHR47618">
    <property type="entry name" value="BIFUNCTIONAL OLIGORIBONUCLEASE AND PAP PHOSPHATASE NRNA"/>
    <property type="match status" value="1"/>
</dbReference>
<dbReference type="Gene3D" id="3.90.1640.10">
    <property type="entry name" value="inorganic pyrophosphatase (n-terminal core)"/>
    <property type="match status" value="1"/>
</dbReference>
<evidence type="ECO:0008006" key="5">
    <source>
        <dbReference type="Google" id="ProtNLM"/>
    </source>
</evidence>
<gene>
    <name evidence="3" type="ORF">COT52_01290</name>
</gene>
<evidence type="ECO:0000259" key="2">
    <source>
        <dbReference type="Pfam" id="PF02272"/>
    </source>
</evidence>
<proteinExistence type="predicted"/>
<dbReference type="InterPro" id="IPR003156">
    <property type="entry name" value="DHHA1_dom"/>
</dbReference>
<dbReference type="InterPro" id="IPR038763">
    <property type="entry name" value="DHH_sf"/>
</dbReference>
<evidence type="ECO:0000313" key="4">
    <source>
        <dbReference type="Proteomes" id="UP000231414"/>
    </source>
</evidence>
<comment type="caution">
    <text evidence="3">The sequence shown here is derived from an EMBL/GenBank/DDBJ whole genome shotgun (WGS) entry which is preliminary data.</text>
</comment>